<keyword evidence="2" id="KW-1185">Reference proteome</keyword>
<name>A0A317XA80_9EURO</name>
<dbReference type="STRING" id="1450535.A0A317XA80"/>
<reference evidence="1 2" key="1">
    <citation type="submission" date="2016-12" db="EMBL/GenBank/DDBJ databases">
        <title>The genomes of Aspergillus section Nigri reveals drivers in fungal speciation.</title>
        <authorList>
            <consortium name="DOE Joint Genome Institute"/>
            <person name="Vesth T.C."/>
            <person name="Nybo J."/>
            <person name="Theobald S."/>
            <person name="Brandl J."/>
            <person name="Frisvad J.C."/>
            <person name="Nielsen K.F."/>
            <person name="Lyhne E.K."/>
            <person name="Kogle M.E."/>
            <person name="Kuo A."/>
            <person name="Riley R."/>
            <person name="Clum A."/>
            <person name="Nolan M."/>
            <person name="Lipzen A."/>
            <person name="Salamov A."/>
            <person name="Henrissat B."/>
            <person name="Wiebenga A."/>
            <person name="De Vries R.P."/>
            <person name="Grigoriev I.V."/>
            <person name="Mortensen U.H."/>
            <person name="Andersen M.R."/>
            <person name="Baker S.E."/>
        </authorList>
    </citation>
    <scope>NUCLEOTIDE SEQUENCE [LARGE SCALE GENOMIC DNA]</scope>
    <source>
        <strain evidence="1 2">CBS 115572</strain>
    </source>
</reference>
<dbReference type="OrthoDB" id="4424523at2759"/>
<accession>A0A317XA80</accession>
<dbReference type="RefSeq" id="XP_025471313.1">
    <property type="nucleotide sequence ID" value="XM_025610913.1"/>
</dbReference>
<gene>
    <name evidence="1" type="ORF">BO94DRAFT_531510</name>
</gene>
<dbReference type="EMBL" id="MSFK01000004">
    <property type="protein sequence ID" value="PWY94552.1"/>
    <property type="molecule type" value="Genomic_DNA"/>
</dbReference>
<evidence type="ECO:0000313" key="1">
    <source>
        <dbReference type="EMBL" id="PWY94552.1"/>
    </source>
</evidence>
<dbReference type="Proteomes" id="UP000246702">
    <property type="component" value="Unassembled WGS sequence"/>
</dbReference>
<sequence>MSTPSTADQVVLDSFEISRLTPVELREETWGWVIYRTTYQSDAAFNRTIDIITFWIKHDVLTNFNYRSAPPSDLAPRHQLWTRHQFTIFEDLTTLDGASIDTVREQFEAWGESLGMRDQWNKYRVCMMIDQEAVDRLSQAVLAEEHNELSVDKCLEDWKRWHVPVIEAFPDLDVGDDYQGWINCSISQLFRLWTLMGDAMSVGRATYMAEDGIY</sequence>
<organism evidence="1 2">
    <name type="scientific">Aspergillus sclerotioniger CBS 115572</name>
    <dbReference type="NCBI Taxonomy" id="1450535"/>
    <lineage>
        <taxon>Eukaryota</taxon>
        <taxon>Fungi</taxon>
        <taxon>Dikarya</taxon>
        <taxon>Ascomycota</taxon>
        <taxon>Pezizomycotina</taxon>
        <taxon>Eurotiomycetes</taxon>
        <taxon>Eurotiomycetidae</taxon>
        <taxon>Eurotiales</taxon>
        <taxon>Aspergillaceae</taxon>
        <taxon>Aspergillus</taxon>
        <taxon>Aspergillus subgen. Circumdati</taxon>
    </lineage>
</organism>
<protein>
    <submittedName>
        <fullName evidence="1">Uncharacterized protein</fullName>
    </submittedName>
</protein>
<dbReference type="AlphaFoldDB" id="A0A317XA80"/>
<evidence type="ECO:0000313" key="2">
    <source>
        <dbReference type="Proteomes" id="UP000246702"/>
    </source>
</evidence>
<proteinExistence type="predicted"/>
<comment type="caution">
    <text evidence="1">The sequence shown here is derived from an EMBL/GenBank/DDBJ whole genome shotgun (WGS) entry which is preliminary data.</text>
</comment>
<dbReference type="GeneID" id="37113056"/>